<dbReference type="Proteomes" id="UP001363035">
    <property type="component" value="Unassembled WGS sequence"/>
</dbReference>
<keyword evidence="1" id="KW-0378">Hydrolase</keyword>
<dbReference type="SUPFAM" id="SSF50494">
    <property type="entry name" value="Trypsin-like serine proteases"/>
    <property type="match status" value="1"/>
</dbReference>
<organism evidence="1 2">
    <name type="scientific">Sphingobacterium tenebrionis</name>
    <dbReference type="NCBI Taxonomy" id="3111775"/>
    <lineage>
        <taxon>Bacteria</taxon>
        <taxon>Pseudomonadati</taxon>
        <taxon>Bacteroidota</taxon>
        <taxon>Sphingobacteriia</taxon>
        <taxon>Sphingobacteriales</taxon>
        <taxon>Sphingobacteriaceae</taxon>
        <taxon>Sphingobacterium</taxon>
    </lineage>
</organism>
<sequence>MSYSKEADIDILKANLNGKKIAANPIGTDLKAGSDVFVISHPRDYFYYYTSGRVACMTESNAGIMSRKMETTADYAAGSSGGPIFDNKGNIAGIVSLTRSFYYNQAEQKNLQMVIKEAIPVSAIKNLIQH</sequence>
<dbReference type="InterPro" id="IPR009003">
    <property type="entry name" value="Peptidase_S1_PA"/>
</dbReference>
<keyword evidence="1" id="KW-0645">Protease</keyword>
<keyword evidence="2" id="KW-1185">Reference proteome</keyword>
<protein>
    <submittedName>
        <fullName evidence="1">Serine protease</fullName>
    </submittedName>
</protein>
<dbReference type="EMBL" id="JAYLLN010000028">
    <property type="protein sequence ID" value="MEI5985512.1"/>
    <property type="molecule type" value="Genomic_DNA"/>
</dbReference>
<comment type="caution">
    <text evidence="1">The sequence shown here is derived from an EMBL/GenBank/DDBJ whole genome shotgun (WGS) entry which is preliminary data.</text>
</comment>
<reference evidence="1 2" key="1">
    <citation type="submission" date="2024-01" db="EMBL/GenBank/DDBJ databases">
        <title>Sphingobacterium tenebrionis sp. nov., a novel endophyte isolated from tenebrio molitor intestines.</title>
        <authorList>
            <person name="Zhang C."/>
        </authorList>
    </citation>
    <scope>NUCLEOTIDE SEQUENCE [LARGE SCALE GENOMIC DNA]</scope>
    <source>
        <strain evidence="1 2">PU5-4</strain>
    </source>
</reference>
<dbReference type="GO" id="GO:0006508">
    <property type="term" value="P:proteolysis"/>
    <property type="evidence" value="ECO:0007669"/>
    <property type="project" value="UniProtKB-KW"/>
</dbReference>
<accession>A0ABU8I7L3</accession>
<name>A0ABU8I7L3_9SPHI</name>
<dbReference type="GO" id="GO:0008233">
    <property type="term" value="F:peptidase activity"/>
    <property type="evidence" value="ECO:0007669"/>
    <property type="project" value="UniProtKB-KW"/>
</dbReference>
<proteinExistence type="predicted"/>
<evidence type="ECO:0000313" key="2">
    <source>
        <dbReference type="Proteomes" id="UP001363035"/>
    </source>
</evidence>
<dbReference type="Gene3D" id="2.40.10.120">
    <property type="match status" value="1"/>
</dbReference>
<gene>
    <name evidence="1" type="ORF">VJ786_11440</name>
</gene>
<dbReference type="Pfam" id="PF13365">
    <property type="entry name" value="Trypsin_2"/>
    <property type="match status" value="1"/>
</dbReference>
<evidence type="ECO:0000313" key="1">
    <source>
        <dbReference type="EMBL" id="MEI5985512.1"/>
    </source>
</evidence>
<dbReference type="RefSeq" id="WP_336557744.1">
    <property type="nucleotide sequence ID" value="NZ_JAYLLN010000028.1"/>
</dbReference>